<dbReference type="OrthoDB" id="2993821at2759"/>
<dbReference type="PANTHER" id="PTHR46177">
    <property type="entry name" value="INTEGRASE CATALYTIC DOMAIN-CONTAINING PROTEIN"/>
    <property type="match status" value="1"/>
</dbReference>
<feature type="domain" description="Integrase core" evidence="1">
    <location>
        <begin position="181"/>
        <end position="338"/>
    </location>
</feature>
<accession>A0A5C3KCA2</accession>
<dbReference type="PANTHER" id="PTHR46177:SF1">
    <property type="entry name" value="INTEGRASE CATALYTIC DOMAIN-CONTAINING PROTEIN"/>
    <property type="match status" value="1"/>
</dbReference>
<keyword evidence="3" id="KW-1185">Reference proteome</keyword>
<dbReference type="AlphaFoldDB" id="A0A5C3KCA2"/>
<gene>
    <name evidence="2" type="ORF">FA15DRAFT_661343</name>
</gene>
<organism evidence="2 3">
    <name type="scientific">Coprinopsis marcescibilis</name>
    <name type="common">Agaric fungus</name>
    <name type="synonym">Psathyrella marcescibilis</name>
    <dbReference type="NCBI Taxonomy" id="230819"/>
    <lineage>
        <taxon>Eukaryota</taxon>
        <taxon>Fungi</taxon>
        <taxon>Dikarya</taxon>
        <taxon>Basidiomycota</taxon>
        <taxon>Agaricomycotina</taxon>
        <taxon>Agaricomycetes</taxon>
        <taxon>Agaricomycetidae</taxon>
        <taxon>Agaricales</taxon>
        <taxon>Agaricineae</taxon>
        <taxon>Psathyrellaceae</taxon>
        <taxon>Coprinopsis</taxon>
    </lineage>
</organism>
<evidence type="ECO:0000313" key="2">
    <source>
        <dbReference type="EMBL" id="TFK17581.1"/>
    </source>
</evidence>
<dbReference type="STRING" id="230819.A0A5C3KCA2"/>
<protein>
    <recommendedName>
        <fullName evidence="1">Integrase core domain-containing protein</fullName>
    </recommendedName>
</protein>
<feature type="non-terminal residue" evidence="2">
    <location>
        <position position="382"/>
    </location>
</feature>
<dbReference type="Pfam" id="PF24764">
    <property type="entry name" value="rva_4"/>
    <property type="match status" value="1"/>
</dbReference>
<sequence>MSWSITKGRINEARRTCFDRQMDPPDNELYDALMECVKLKYTRKEKIRYLEKKFNLTIGETKLAALQKRLEIPTTRSPRIAKEAIVQVALDFIAKDTTQGSGPAAVKAMLHNEFILIPCDDVRSLMKEVVPDGFAKRAPGYKGGIVRGQLMSAGPLREVNCDGHEKLGNMALRMGDIGLPIYGYRDKWSGYILKLIVIPDARKAAPMAHIYLDLIAELGGVPVQLTTDKGPERVWQHSIQDALRRAFADIDPDIIPTGVAMKSIRNIIIEALWQWFQKTTGKNLKDVILQGQEKHIFRPQCPYHTSLFYWVFVPLVQQALDNFRDYWNYHRVRKQKNKLMPSGHIPADAFFNPEKYDIHAKNYLIPMPEEMQALTRAHIEPE</sequence>
<evidence type="ECO:0000313" key="3">
    <source>
        <dbReference type="Proteomes" id="UP000307440"/>
    </source>
</evidence>
<dbReference type="Proteomes" id="UP000307440">
    <property type="component" value="Unassembled WGS sequence"/>
</dbReference>
<evidence type="ECO:0000259" key="1">
    <source>
        <dbReference type="Pfam" id="PF24764"/>
    </source>
</evidence>
<dbReference type="InterPro" id="IPR058913">
    <property type="entry name" value="Integrase_dom_put"/>
</dbReference>
<proteinExistence type="predicted"/>
<dbReference type="EMBL" id="ML210489">
    <property type="protein sequence ID" value="TFK17581.1"/>
    <property type="molecule type" value="Genomic_DNA"/>
</dbReference>
<reference evidence="2 3" key="1">
    <citation type="journal article" date="2019" name="Nat. Ecol. Evol.">
        <title>Megaphylogeny resolves global patterns of mushroom evolution.</title>
        <authorList>
            <person name="Varga T."/>
            <person name="Krizsan K."/>
            <person name="Foldi C."/>
            <person name="Dima B."/>
            <person name="Sanchez-Garcia M."/>
            <person name="Sanchez-Ramirez S."/>
            <person name="Szollosi G.J."/>
            <person name="Szarkandi J.G."/>
            <person name="Papp V."/>
            <person name="Albert L."/>
            <person name="Andreopoulos W."/>
            <person name="Angelini C."/>
            <person name="Antonin V."/>
            <person name="Barry K.W."/>
            <person name="Bougher N.L."/>
            <person name="Buchanan P."/>
            <person name="Buyck B."/>
            <person name="Bense V."/>
            <person name="Catcheside P."/>
            <person name="Chovatia M."/>
            <person name="Cooper J."/>
            <person name="Damon W."/>
            <person name="Desjardin D."/>
            <person name="Finy P."/>
            <person name="Geml J."/>
            <person name="Haridas S."/>
            <person name="Hughes K."/>
            <person name="Justo A."/>
            <person name="Karasinski D."/>
            <person name="Kautmanova I."/>
            <person name="Kiss B."/>
            <person name="Kocsube S."/>
            <person name="Kotiranta H."/>
            <person name="LaButti K.M."/>
            <person name="Lechner B.E."/>
            <person name="Liimatainen K."/>
            <person name="Lipzen A."/>
            <person name="Lukacs Z."/>
            <person name="Mihaltcheva S."/>
            <person name="Morgado L.N."/>
            <person name="Niskanen T."/>
            <person name="Noordeloos M.E."/>
            <person name="Ohm R.A."/>
            <person name="Ortiz-Santana B."/>
            <person name="Ovrebo C."/>
            <person name="Racz N."/>
            <person name="Riley R."/>
            <person name="Savchenko A."/>
            <person name="Shiryaev A."/>
            <person name="Soop K."/>
            <person name="Spirin V."/>
            <person name="Szebenyi C."/>
            <person name="Tomsovsky M."/>
            <person name="Tulloss R.E."/>
            <person name="Uehling J."/>
            <person name="Grigoriev I.V."/>
            <person name="Vagvolgyi C."/>
            <person name="Papp T."/>
            <person name="Martin F.M."/>
            <person name="Miettinen O."/>
            <person name="Hibbett D.S."/>
            <person name="Nagy L.G."/>
        </authorList>
    </citation>
    <scope>NUCLEOTIDE SEQUENCE [LARGE SCALE GENOMIC DNA]</scope>
    <source>
        <strain evidence="2 3">CBS 121175</strain>
    </source>
</reference>
<name>A0A5C3KCA2_COPMA</name>